<dbReference type="EMBL" id="AP024450">
    <property type="protein sequence ID" value="BCS30162.1"/>
    <property type="molecule type" value="Genomic_DNA"/>
</dbReference>
<dbReference type="InterPro" id="IPR038305">
    <property type="entry name" value="HeLo_sf"/>
</dbReference>
<reference evidence="8" key="2">
    <citation type="submission" date="2021-02" db="EMBL/GenBank/DDBJ databases">
        <title>Aspergillus puulaauensis MK2 genome sequence.</title>
        <authorList>
            <person name="Futagami T."/>
            <person name="Mori K."/>
            <person name="Kadooka C."/>
            <person name="Tanaka T."/>
        </authorList>
    </citation>
    <scope>NUCLEOTIDE SEQUENCE</scope>
    <source>
        <strain evidence="8">MK2</strain>
    </source>
</reference>
<feature type="domain" description="Prion-inhibition and propagation HeLo" evidence="5">
    <location>
        <begin position="5"/>
        <end position="91"/>
    </location>
</feature>
<dbReference type="InterPro" id="IPR029498">
    <property type="entry name" value="HeLo_dom"/>
</dbReference>
<dbReference type="InterPro" id="IPR036770">
    <property type="entry name" value="Ankyrin_rpt-contain_sf"/>
</dbReference>
<feature type="repeat" description="ANK" evidence="3">
    <location>
        <begin position="740"/>
        <end position="772"/>
    </location>
</feature>
<evidence type="ECO:0000313" key="8">
    <source>
        <dbReference type="EMBL" id="BCS30162.1"/>
    </source>
</evidence>
<dbReference type="KEGG" id="apuu:APUU_80465S"/>
<dbReference type="RefSeq" id="XP_041562348.1">
    <property type="nucleotide sequence ID" value="XM_041696748.1"/>
</dbReference>
<evidence type="ECO:0000313" key="9">
    <source>
        <dbReference type="Proteomes" id="UP000654913"/>
    </source>
</evidence>
<keyword evidence="1" id="KW-0677">Repeat</keyword>
<dbReference type="SUPFAM" id="SSF52540">
    <property type="entry name" value="P-loop containing nucleoside triphosphate hydrolases"/>
    <property type="match status" value="1"/>
</dbReference>
<dbReference type="InterPro" id="IPR054471">
    <property type="entry name" value="GPIID_WHD"/>
</dbReference>
<dbReference type="PROSITE" id="PS50088">
    <property type="entry name" value="ANK_REPEAT"/>
    <property type="match status" value="9"/>
</dbReference>
<dbReference type="PANTHER" id="PTHR24171:SF9">
    <property type="entry name" value="ANKYRIN REPEAT DOMAIN-CONTAINING PROTEIN 39"/>
    <property type="match status" value="1"/>
</dbReference>
<dbReference type="AlphaFoldDB" id="A0A7R8ATF8"/>
<dbReference type="Pfam" id="PF24883">
    <property type="entry name" value="NPHP3_N"/>
    <property type="match status" value="1"/>
</dbReference>
<dbReference type="InterPro" id="IPR056884">
    <property type="entry name" value="NPHP3-like_N"/>
</dbReference>
<proteinExistence type="predicted"/>
<evidence type="ECO:0000256" key="1">
    <source>
        <dbReference type="ARBA" id="ARBA00022737"/>
    </source>
</evidence>
<feature type="repeat" description="ANK" evidence="3">
    <location>
        <begin position="1019"/>
        <end position="1051"/>
    </location>
</feature>
<dbReference type="GeneID" id="64980159"/>
<evidence type="ECO:0000259" key="5">
    <source>
        <dbReference type="Pfam" id="PF14479"/>
    </source>
</evidence>
<feature type="domain" description="Nephrocystin 3-like N-terminal" evidence="7">
    <location>
        <begin position="215"/>
        <end position="383"/>
    </location>
</feature>
<keyword evidence="2 3" id="KW-0040">ANK repeat</keyword>
<reference evidence="8" key="1">
    <citation type="submission" date="2021-01" db="EMBL/GenBank/DDBJ databases">
        <authorList>
            <consortium name="Aspergillus puulaauensis MK2 genome sequencing consortium"/>
            <person name="Kazuki M."/>
            <person name="Futagami T."/>
        </authorList>
    </citation>
    <scope>NUCLEOTIDE SEQUENCE</scope>
    <source>
        <strain evidence="8">MK2</strain>
    </source>
</reference>
<dbReference type="InterPro" id="IPR027417">
    <property type="entry name" value="P-loop_NTPase"/>
</dbReference>
<dbReference type="Pfam" id="PF12796">
    <property type="entry name" value="Ank_2"/>
    <property type="match status" value="4"/>
</dbReference>
<organism evidence="8 9">
    <name type="scientific">Aspergillus puulaauensis</name>
    <dbReference type="NCBI Taxonomy" id="1220207"/>
    <lineage>
        <taxon>Eukaryota</taxon>
        <taxon>Fungi</taxon>
        <taxon>Dikarya</taxon>
        <taxon>Ascomycota</taxon>
        <taxon>Pezizomycotina</taxon>
        <taxon>Eurotiomycetes</taxon>
        <taxon>Eurotiomycetidae</taxon>
        <taxon>Eurotiales</taxon>
        <taxon>Aspergillaceae</taxon>
        <taxon>Aspergillus</taxon>
    </lineage>
</organism>
<dbReference type="Gene3D" id="1.20.120.1020">
    <property type="entry name" value="Prion-inhibition and propagation, HeLo domain"/>
    <property type="match status" value="1"/>
</dbReference>
<dbReference type="Gene3D" id="1.25.40.20">
    <property type="entry name" value="Ankyrin repeat-containing domain"/>
    <property type="match status" value="3"/>
</dbReference>
<dbReference type="PROSITE" id="PS50297">
    <property type="entry name" value="ANK_REP_REGION"/>
    <property type="match status" value="9"/>
</dbReference>
<dbReference type="SUPFAM" id="SSF57850">
    <property type="entry name" value="RING/U-box"/>
    <property type="match status" value="1"/>
</dbReference>
<dbReference type="Gene3D" id="3.40.50.300">
    <property type="entry name" value="P-loop containing nucleotide triphosphate hydrolases"/>
    <property type="match status" value="1"/>
</dbReference>
<dbReference type="PRINTS" id="PR01415">
    <property type="entry name" value="ANKYRIN"/>
</dbReference>
<evidence type="ECO:0000259" key="6">
    <source>
        <dbReference type="Pfam" id="PF22939"/>
    </source>
</evidence>
<feature type="chain" id="PRO_5031028078" description="Ankyrin repeat-containing domain protein" evidence="4">
    <location>
        <begin position="23"/>
        <end position="1191"/>
    </location>
</feature>
<protein>
    <recommendedName>
        <fullName evidence="10">Ankyrin repeat-containing domain protein</fullName>
    </recommendedName>
</protein>
<gene>
    <name evidence="8" type="ORF">APUU_80465S</name>
</gene>
<dbReference type="SMART" id="SM00248">
    <property type="entry name" value="ANK"/>
    <property type="match status" value="12"/>
</dbReference>
<name>A0A7R8ATF8_9EURO</name>
<dbReference type="Pfam" id="PF22939">
    <property type="entry name" value="WHD_GPIID"/>
    <property type="match status" value="1"/>
</dbReference>
<feature type="repeat" description="ANK" evidence="3">
    <location>
        <begin position="952"/>
        <end position="984"/>
    </location>
</feature>
<evidence type="ECO:0000256" key="4">
    <source>
        <dbReference type="SAM" id="SignalP"/>
    </source>
</evidence>
<dbReference type="SUPFAM" id="SSF48403">
    <property type="entry name" value="Ankyrin repeat"/>
    <property type="match status" value="1"/>
</dbReference>
<feature type="repeat" description="ANK" evidence="3">
    <location>
        <begin position="820"/>
        <end position="852"/>
    </location>
</feature>
<dbReference type="InterPro" id="IPR002110">
    <property type="entry name" value="Ankyrin_rpt"/>
</dbReference>
<dbReference type="Pfam" id="PF00023">
    <property type="entry name" value="Ank"/>
    <property type="match status" value="1"/>
</dbReference>
<feature type="repeat" description="ANK" evidence="3">
    <location>
        <begin position="985"/>
        <end position="1007"/>
    </location>
</feature>
<accession>A0A7R8ATF8</accession>
<feature type="domain" description="GPI inositol-deacylase winged helix" evidence="6">
    <location>
        <begin position="499"/>
        <end position="590"/>
    </location>
</feature>
<keyword evidence="9" id="KW-1185">Reference proteome</keyword>
<evidence type="ECO:0000256" key="2">
    <source>
        <dbReference type="ARBA" id="ARBA00023043"/>
    </source>
</evidence>
<feature type="repeat" description="ANK" evidence="3">
    <location>
        <begin position="919"/>
        <end position="951"/>
    </location>
</feature>
<sequence>MEPAGLAVGLLGLAGLFNTCLEVVNKYDSWKGFGADLRSLTAQFETQKIRLERWGEVVGIQLDGLSDQHHELLDDPLILSNVKDVLLSIKDTCGLESNVGPTTASGKHDHTGAPRGLRRQRLNWALRNKEKWIAQVAQFSSMVDGLHNMVPVERGSGLSHVLTDQAPWLLDIKQVLAGIEQEKEVERRRDIRAWLLGDHRQSEIYEVYVNRSVQGSCEWVLDRPWFREWSSSDFPSGSAKYLWINGPAGFGKSILCAKVIQHLIVSLDTPVAYFLCDSETRDPFVAVRFWLFQLLSRQRVFAIVRGKWETTEAQSATRGDIFILLQEIVSTVPGCTLVLDGLDECDFAKGSWPGSADDSIPKFLESLRQATTGTSTRLLIMSRNEPEIRYGLLDGGPDDDVYEHQITPDDVRDDVVAYSRSVVNEKLSKKPGSIKDGITQRLAKGCNGQFLWVRLQKETLRSGKSERQLQEAISSTPPGIEHFYERNWKKIMNLPDADRARAFSILHWTSFSVRPLTVSEISGALVVGDDSEELQLDDVPDSIDEDYVSTEITELCGSLLELRDPQGNGDPRYKTLHLTHFSVKEYLLRNIPTQRRVLQLNASLTQSTDAIESMVLARKCLRFVNCKEAWPGTVTLEAEGVLGAFRAYAAGSWYQKAMLRDISDSELVNCINRLFNPLNPNWTPWKTWFDLNFYREQSQPTPRGAETASPLCYAARLGLEKTVKYLIREVKCDVDSRGYYGETPLVAASTEGDLEIVTALLEQGADPSLADMDGQTPLNLASYYGHTEVVKLLIEFDAEVNIDTNHGQSPNNIVNISHRGGWTPIYSAAYMGHTEVVRALLQYGADINTACYDGWRPIIAAAEHGRIEVVKILLQHGADVNIATNNGWTPINAAASRGHTEVANLLLDYGANVDTPDSTGTTPLVAALLANNSDMAKLLLYWGADSTVKDSFGRTPVMYASWNGDPQIMELLQQNGANPADASETGETALHFAAYAGRIKSAEILLRSSLVNVDALDRANRTPLFTAASRGHLSMVDTLLSHNANPNHTDSYGSMPLSVAVRNGRVDVVKQLIMLTEDPVNRKDGFGRTLLWWASKVGETKIMEILRDWARDNGIKSDDIDFSVETSTLPLAEPDIKKICDVCTRDILTDDPYHSCETCFDFDVCVECFEMGMRCLSSSHQWTYHQSEGQV</sequence>
<evidence type="ECO:0000259" key="7">
    <source>
        <dbReference type="Pfam" id="PF24883"/>
    </source>
</evidence>
<keyword evidence="4" id="KW-0732">Signal</keyword>
<dbReference type="OrthoDB" id="341259at2759"/>
<evidence type="ECO:0000256" key="3">
    <source>
        <dbReference type="PROSITE-ProRule" id="PRU00023"/>
    </source>
</evidence>
<feature type="signal peptide" evidence="4">
    <location>
        <begin position="1"/>
        <end position="22"/>
    </location>
</feature>
<feature type="repeat" description="ANK" evidence="3">
    <location>
        <begin position="886"/>
        <end position="918"/>
    </location>
</feature>
<evidence type="ECO:0008006" key="10">
    <source>
        <dbReference type="Google" id="ProtNLM"/>
    </source>
</evidence>
<feature type="repeat" description="ANK" evidence="3">
    <location>
        <begin position="773"/>
        <end position="805"/>
    </location>
</feature>
<dbReference type="PANTHER" id="PTHR24171">
    <property type="entry name" value="ANKYRIN REPEAT DOMAIN-CONTAINING PROTEIN 39-RELATED"/>
    <property type="match status" value="1"/>
</dbReference>
<dbReference type="Proteomes" id="UP000654913">
    <property type="component" value="Chromosome 8"/>
</dbReference>
<feature type="repeat" description="ANK" evidence="3">
    <location>
        <begin position="853"/>
        <end position="885"/>
    </location>
</feature>
<dbReference type="Pfam" id="PF14479">
    <property type="entry name" value="HeLo"/>
    <property type="match status" value="1"/>
</dbReference>